<dbReference type="InterPro" id="IPR018485">
    <property type="entry name" value="FGGY_C"/>
</dbReference>
<accession>A0ABQ1UUC0</accession>
<dbReference type="Pfam" id="PF02782">
    <property type="entry name" value="FGGY_C"/>
    <property type="match status" value="1"/>
</dbReference>
<dbReference type="InterPro" id="IPR018484">
    <property type="entry name" value="FGGY_N"/>
</dbReference>
<evidence type="ECO:0000256" key="2">
    <source>
        <dbReference type="ARBA" id="ARBA00022741"/>
    </source>
</evidence>
<feature type="domain" description="Carbohydrate kinase FGGY C-terminal" evidence="8">
    <location>
        <begin position="294"/>
        <end position="510"/>
    </location>
</feature>
<dbReference type="PANTHER" id="PTHR43435:SF4">
    <property type="entry name" value="FGGY CARBOHYDRATE KINASE DOMAIN-CONTAINING PROTEIN"/>
    <property type="match status" value="1"/>
</dbReference>
<feature type="domain" description="Carbohydrate kinase FGGY N-terminal" evidence="7">
    <location>
        <begin position="9"/>
        <end position="285"/>
    </location>
</feature>
<keyword evidence="6" id="KW-0119">Carbohydrate metabolism</keyword>
<protein>
    <submittedName>
        <fullName evidence="9">Ribulokinase</fullName>
    </submittedName>
</protein>
<dbReference type="InterPro" id="IPR005929">
    <property type="entry name" value="Ribulokinase"/>
</dbReference>
<dbReference type="PIRSF" id="PIRSF000538">
    <property type="entry name" value="GlpK"/>
    <property type="match status" value="1"/>
</dbReference>
<dbReference type="PANTHER" id="PTHR43435">
    <property type="entry name" value="RIBULOKINASE"/>
    <property type="match status" value="1"/>
</dbReference>
<evidence type="ECO:0000313" key="10">
    <source>
        <dbReference type="Proteomes" id="UP000647339"/>
    </source>
</evidence>
<reference evidence="10" key="1">
    <citation type="journal article" date="2019" name="Int. J. Syst. Evol. Microbiol.">
        <title>The Global Catalogue of Microorganisms (GCM) 10K type strain sequencing project: providing services to taxonomists for standard genome sequencing and annotation.</title>
        <authorList>
            <consortium name="The Broad Institute Genomics Platform"/>
            <consortium name="The Broad Institute Genome Sequencing Center for Infectious Disease"/>
            <person name="Wu L."/>
            <person name="Ma J."/>
        </authorList>
    </citation>
    <scope>NUCLEOTIDE SEQUENCE [LARGE SCALE GENOMIC DNA]</scope>
    <source>
        <strain evidence="10">CGMCC 1.15407</strain>
    </source>
</reference>
<evidence type="ECO:0000313" key="9">
    <source>
        <dbReference type="EMBL" id="GGF25422.1"/>
    </source>
</evidence>
<evidence type="ECO:0000256" key="5">
    <source>
        <dbReference type="ARBA" id="ARBA00022935"/>
    </source>
</evidence>
<organism evidence="9 10">
    <name type="scientific">Echinicola rosea</name>
    <dbReference type="NCBI Taxonomy" id="1807691"/>
    <lineage>
        <taxon>Bacteria</taxon>
        <taxon>Pseudomonadati</taxon>
        <taxon>Bacteroidota</taxon>
        <taxon>Cytophagia</taxon>
        <taxon>Cytophagales</taxon>
        <taxon>Cyclobacteriaceae</taxon>
        <taxon>Echinicola</taxon>
    </lineage>
</organism>
<keyword evidence="3" id="KW-0418">Kinase</keyword>
<keyword evidence="1" id="KW-0808">Transferase</keyword>
<dbReference type="CDD" id="cd07781">
    <property type="entry name" value="ASKHA_NBD_FGGY_L-RBK"/>
    <property type="match status" value="1"/>
</dbReference>
<dbReference type="InterPro" id="IPR000577">
    <property type="entry name" value="Carb_kinase_FGGY"/>
</dbReference>
<dbReference type="EMBL" id="BMIU01000004">
    <property type="protein sequence ID" value="GGF25422.1"/>
    <property type="molecule type" value="Genomic_DNA"/>
</dbReference>
<dbReference type="Gene3D" id="1.20.58.2240">
    <property type="match status" value="1"/>
</dbReference>
<dbReference type="Gene3D" id="3.30.420.40">
    <property type="match status" value="1"/>
</dbReference>
<proteinExistence type="predicted"/>
<keyword evidence="4" id="KW-0067">ATP-binding</keyword>
<name>A0ABQ1UUC0_9BACT</name>
<dbReference type="NCBIfam" id="NF003154">
    <property type="entry name" value="PRK04123.1"/>
    <property type="match status" value="1"/>
</dbReference>
<dbReference type="Pfam" id="PF00370">
    <property type="entry name" value="FGGY_N"/>
    <property type="match status" value="1"/>
</dbReference>
<evidence type="ECO:0000256" key="1">
    <source>
        <dbReference type="ARBA" id="ARBA00022679"/>
    </source>
</evidence>
<evidence type="ECO:0000259" key="7">
    <source>
        <dbReference type="Pfam" id="PF00370"/>
    </source>
</evidence>
<keyword evidence="2" id="KW-0547">Nucleotide-binding</keyword>
<gene>
    <name evidence="9" type="primary">araB</name>
    <name evidence="9" type="ORF">GCM10011339_11890</name>
</gene>
<dbReference type="InterPro" id="IPR043129">
    <property type="entry name" value="ATPase_NBD"/>
</dbReference>
<comment type="caution">
    <text evidence="9">The sequence shown here is derived from an EMBL/GenBank/DDBJ whole genome shotgun (WGS) entry which is preliminary data.</text>
</comment>
<dbReference type="Proteomes" id="UP000647339">
    <property type="component" value="Unassembled WGS sequence"/>
</dbReference>
<dbReference type="RefSeq" id="WP_137404453.1">
    <property type="nucleotide sequence ID" value="NZ_BMIU01000004.1"/>
</dbReference>
<evidence type="ECO:0000259" key="8">
    <source>
        <dbReference type="Pfam" id="PF02782"/>
    </source>
</evidence>
<sequence>MSFSKEAIYVIGLDYGTDSVRASLVNAGNGRVLASDVYGFSRWLEGRYCEAIKNQFRQHPLDHLEGLEATILGVLESSGVDRSRVRAIGVDTTGSSPVPVNDRLFPLSLTPEFSDNPNAMVVLWKDHTAVGEAEEINALCHTWGGEDYTKYSGGIYSSEWFWSKILHIIRHDPRVANSAHSWLEHCDWVVAELVGCHKLEDLKRSRCAAGHKAMWHPVWGGLPSKAFLGQLSPLMADLRDRLYSDTFTADQSAGTLSTKWAKRLGLSEATLVTVGTLDAHAGAVGGGIKDMSLVKVMGTSTCDMMVASVERLGDRAIRGICGQVEGAILPNMVGLEAGQSAFGDVLAWLKSLILQQSIELIRGQNELERSIKEDLIKSMEDRLLAKLSKEASELPLTETLPVALDWINGRRTPDANQNLKGALAGLSMGTDAVRLFKALVVSICFGSKKIVDRFAEEGIGIDHVIGMGGVALKSPLVMQTLADVLDIPVSVSEAEQAPALGAAIYAAVAAGIQPDIHTAMNIMAASTKCTYRPIKENVEWYKERYPDYLELAAFAEEQAMRPKTLKSYI</sequence>
<dbReference type="SUPFAM" id="SSF53067">
    <property type="entry name" value="Actin-like ATPase domain"/>
    <property type="match status" value="2"/>
</dbReference>
<evidence type="ECO:0000256" key="4">
    <source>
        <dbReference type="ARBA" id="ARBA00022840"/>
    </source>
</evidence>
<evidence type="ECO:0000256" key="3">
    <source>
        <dbReference type="ARBA" id="ARBA00022777"/>
    </source>
</evidence>
<keyword evidence="10" id="KW-1185">Reference proteome</keyword>
<keyword evidence="5" id="KW-0054">Arabinose catabolism</keyword>
<evidence type="ECO:0000256" key="6">
    <source>
        <dbReference type="ARBA" id="ARBA00023277"/>
    </source>
</evidence>